<dbReference type="EMBL" id="MBFU01000497">
    <property type="protein sequence ID" value="PVZ98906.1"/>
    <property type="molecule type" value="Genomic_DNA"/>
</dbReference>
<evidence type="ECO:0000313" key="2">
    <source>
        <dbReference type="Proteomes" id="UP000245591"/>
    </source>
</evidence>
<comment type="caution">
    <text evidence="1">The sequence shown here is derived from an EMBL/GenBank/DDBJ whole genome shotgun (WGS) entry which is preliminary data.</text>
</comment>
<organism evidence="1 2">
    <name type="scientific">Smittium angustum</name>
    <dbReference type="NCBI Taxonomy" id="133377"/>
    <lineage>
        <taxon>Eukaryota</taxon>
        <taxon>Fungi</taxon>
        <taxon>Fungi incertae sedis</taxon>
        <taxon>Zoopagomycota</taxon>
        <taxon>Kickxellomycotina</taxon>
        <taxon>Harpellomycetes</taxon>
        <taxon>Harpellales</taxon>
        <taxon>Legeriomycetaceae</taxon>
        <taxon>Smittium</taxon>
    </lineage>
</organism>
<gene>
    <name evidence="1" type="ORF">BB558_005084</name>
</gene>
<reference evidence="1 2" key="1">
    <citation type="journal article" date="2018" name="MBio">
        <title>Comparative Genomics Reveals the Core Gene Toolbox for the Fungus-Insect Symbiosis.</title>
        <authorList>
            <person name="Wang Y."/>
            <person name="Stata M."/>
            <person name="Wang W."/>
            <person name="Stajich J.E."/>
            <person name="White M.M."/>
            <person name="Moncalvo J.M."/>
        </authorList>
    </citation>
    <scope>NUCLEOTIDE SEQUENCE [LARGE SCALE GENOMIC DNA]</scope>
    <source>
        <strain evidence="1 2">AUS-126-30</strain>
    </source>
</reference>
<accession>A0A2U1J1F6</accession>
<name>A0A2U1J1F6_SMIAN</name>
<protein>
    <submittedName>
        <fullName evidence="1">Uncharacterized protein</fullName>
    </submittedName>
</protein>
<keyword evidence="2" id="KW-1185">Reference proteome</keyword>
<proteinExistence type="predicted"/>
<evidence type="ECO:0000313" key="1">
    <source>
        <dbReference type="EMBL" id="PVZ98906.1"/>
    </source>
</evidence>
<dbReference type="Proteomes" id="UP000245591">
    <property type="component" value="Unassembled WGS sequence"/>
</dbReference>
<dbReference type="AlphaFoldDB" id="A0A2U1J1F6"/>
<sequence length="214" mass="24167">MEKNTEKKSTSLARSVTAKTKELSFCIKVALAYQSEMGKIGNELVNIRLEQLKVEEKERWHASLLFFFEDLKEKLEAALEEKAEIEAVKLGKVLKKVEDQVVRIEGISEFLKRCGEGNSMEEIVLQTFSAKRIGELAQDISKTMREEIEGLKRQSVQLCGTKTEKHSVIDSTEGLILVSYWMHWADSVTVFTGGPSKIALKLKQVGELLNEETS</sequence>